<evidence type="ECO:0000313" key="2">
    <source>
        <dbReference type="EMBL" id="KKO01920.1"/>
    </source>
</evidence>
<organism evidence="2">
    <name type="scientific">marine sediment metagenome</name>
    <dbReference type="NCBI Taxonomy" id="412755"/>
    <lineage>
        <taxon>unclassified sequences</taxon>
        <taxon>metagenomes</taxon>
        <taxon>ecological metagenomes</taxon>
    </lineage>
</organism>
<name>A0A0F9VD13_9ZZZZ</name>
<protein>
    <submittedName>
        <fullName evidence="2">Uncharacterized protein</fullName>
    </submittedName>
</protein>
<sequence length="386" mass="43418">MNYTGTIAGISCAFGARWDDAKDSARLRTKYSDTVGYYDNKAVTKKHVPAPAVINQMIEHEDKMAAYAVFYHDDEGEIFASIIYSAGQVAPLSEVLYETSDDWIMALKRTTNDTNIDKVYFPIGTTEISSDKHSTYEIASEVDEKSLPKLTSSSSIGTIVIVFLMVLVLASIPIGAWIFIAKPFEKATAEVQFVVEKIKPNYTEVLAQCKEDLNEPWPAPPEWTLRQEGCVGAPELAKIAFPKPTDQRPYAYRFYDLSTSEWDEYLSRAAFLKMAERFPGQLLEGDNQFVLYMPYDIKRDQIDDAYLPDTDPISIVRRNFVGAVKLSGNAGVGGITAYTDLELSRVLKRLSDTRVTPNHVFRVLDNQQTGMEIGPERIETRQVRVE</sequence>
<reference evidence="2" key="1">
    <citation type="journal article" date="2015" name="Nature">
        <title>Complex archaea that bridge the gap between prokaryotes and eukaryotes.</title>
        <authorList>
            <person name="Spang A."/>
            <person name="Saw J.H."/>
            <person name="Jorgensen S.L."/>
            <person name="Zaremba-Niedzwiedzka K."/>
            <person name="Martijn J."/>
            <person name="Lind A.E."/>
            <person name="van Eijk R."/>
            <person name="Schleper C."/>
            <person name="Guy L."/>
            <person name="Ettema T.J."/>
        </authorList>
    </citation>
    <scope>NUCLEOTIDE SEQUENCE</scope>
</reference>
<accession>A0A0F9VD13</accession>
<gene>
    <name evidence="2" type="ORF">LCGC14_0112750</name>
</gene>
<feature type="transmembrane region" description="Helical" evidence="1">
    <location>
        <begin position="156"/>
        <end position="180"/>
    </location>
</feature>
<dbReference type="EMBL" id="LAZR01000033">
    <property type="protein sequence ID" value="KKO01920.1"/>
    <property type="molecule type" value="Genomic_DNA"/>
</dbReference>
<keyword evidence="1" id="KW-0812">Transmembrane</keyword>
<evidence type="ECO:0000256" key="1">
    <source>
        <dbReference type="SAM" id="Phobius"/>
    </source>
</evidence>
<proteinExistence type="predicted"/>
<keyword evidence="1" id="KW-1133">Transmembrane helix</keyword>
<comment type="caution">
    <text evidence="2">The sequence shown here is derived from an EMBL/GenBank/DDBJ whole genome shotgun (WGS) entry which is preliminary data.</text>
</comment>
<keyword evidence="1" id="KW-0472">Membrane</keyword>
<dbReference type="AlphaFoldDB" id="A0A0F9VD13"/>